<evidence type="ECO:0000256" key="1">
    <source>
        <dbReference type="SAM" id="MobiDB-lite"/>
    </source>
</evidence>
<dbReference type="PROSITE" id="PS00018">
    <property type="entry name" value="EF_HAND_1"/>
    <property type="match status" value="1"/>
</dbReference>
<dbReference type="InterPro" id="IPR047589">
    <property type="entry name" value="DUF11_rpt"/>
</dbReference>
<evidence type="ECO:0000313" key="4">
    <source>
        <dbReference type="EMBL" id="GEM49408.1"/>
    </source>
</evidence>
<name>A0A511NA83_DEIC1</name>
<dbReference type="Proteomes" id="UP000321306">
    <property type="component" value="Unassembled WGS sequence"/>
</dbReference>
<feature type="compositionally biased region" description="Low complexity" evidence="1">
    <location>
        <begin position="525"/>
        <end position="541"/>
    </location>
</feature>
<dbReference type="InterPro" id="IPR013783">
    <property type="entry name" value="Ig-like_fold"/>
</dbReference>
<reference evidence="4 5" key="1">
    <citation type="submission" date="2019-07" db="EMBL/GenBank/DDBJ databases">
        <title>Whole genome shotgun sequence of Deinococcus cellulosilyticus NBRC 106333.</title>
        <authorList>
            <person name="Hosoyama A."/>
            <person name="Uohara A."/>
            <person name="Ohji S."/>
            <person name="Ichikawa N."/>
        </authorList>
    </citation>
    <scope>NUCLEOTIDE SEQUENCE [LARGE SCALE GENOMIC DNA]</scope>
    <source>
        <strain evidence="4 5">NBRC 106333</strain>
    </source>
</reference>
<dbReference type="Gene3D" id="2.60.40.10">
    <property type="entry name" value="Immunoglobulins"/>
    <property type="match status" value="1"/>
</dbReference>
<dbReference type="InterPro" id="IPR018247">
    <property type="entry name" value="EF_Hand_1_Ca_BS"/>
</dbReference>
<evidence type="ECO:0000313" key="5">
    <source>
        <dbReference type="Proteomes" id="UP000321306"/>
    </source>
</evidence>
<accession>A0A511NA83</accession>
<dbReference type="EMBL" id="BJXB01000034">
    <property type="protein sequence ID" value="GEM49408.1"/>
    <property type="molecule type" value="Genomic_DNA"/>
</dbReference>
<feature type="chain" id="PRO_5021821069" description="DUF11 domain-containing protein" evidence="2">
    <location>
        <begin position="20"/>
        <end position="917"/>
    </location>
</feature>
<feature type="domain" description="DUF11" evidence="3">
    <location>
        <begin position="788"/>
        <end position="850"/>
    </location>
</feature>
<feature type="region of interest" description="Disordered" evidence="1">
    <location>
        <begin position="525"/>
        <end position="547"/>
    </location>
</feature>
<feature type="signal peptide" evidence="2">
    <location>
        <begin position="1"/>
        <end position="19"/>
    </location>
</feature>
<sequence length="917" mass="93416">MNKKLLLSTALLLAAAAQAKGTLAGTEIRNVASASYIDDQGRAQSTVSNQVITVVQELPSFSITPDEASAGTAPAQQKSALAGQEVYFPYTVTNTGNANISVSFSLNDLTGDSGNFSAKKLYIDANQNGLVDSGETEITSSSISLAPDEVVKLVAAVTTPGTLTNNNTVDLNLVGTGSTATSGSFAEAGTGTTLNNTARVNVTTKAVLTLNKTASGPASIKEGDTIVYTLKGTNNGGSAASSVSNVVLTKNGIFVSDTLPANTVLDTTYTPNASAGAGTVSVYYYVGSAWTTTASASATRIGLLIENPNHATSRAFFPQTAQYSLDFRVTVTDGNANTAIPANTSINNTATLTVDTDGDGTAENSTSNQTTNTISTIYAIAAGKDNGSGKATDGLTGDSITASGTVYQGSVLTFNVKVTNNSNVSDSFTLATSSLSDLQNCLLFYPDGITPMPSTFGPLASGATQDIVVKCQVPTTATVGNTPSVKLTATSVGNPTGNDATLNDGVDSVTLQGTAIQSGYGLDADATPATADADPANDTAPGQNTNPGTSVTYGFTVTNNGQQNDAYNLTPNLSGFPGYTATVYQWNDADNDGVVDAGEVGVAVNSTPLMGPGTTTKYVVVLTPPYGDVPGVDNIPVTVTSTNTPTLSDTMTFPVNVNAVNSVQMLPDRSGTVGAPGTIEYTHTVTNTGNAPAIIDLASMTSTKGFTYLISTDGGASFAVNPDSFVLAAGTNRTIVVRVIVPAGTAIGTAETVAVTAGVDYNNAVTGTYTQEATISANDSTAVIGGNLKVSKAVDKATAKPGDILTYTISSQNIGTQPISKVIVSDPTPNYTDFFQLDIDTAASVSKTQVLVSRDGGQTWATFNSVAGGDGVIDATEWGSNRTIFVAFDTNSDGNITAADTLAPSAVGTVIFKVKVQ</sequence>
<organism evidence="4 5">
    <name type="scientific">Deinococcus cellulosilyticus (strain DSM 18568 / NBRC 106333 / KACC 11606 / 5516J-15)</name>
    <dbReference type="NCBI Taxonomy" id="1223518"/>
    <lineage>
        <taxon>Bacteria</taxon>
        <taxon>Thermotogati</taxon>
        <taxon>Deinococcota</taxon>
        <taxon>Deinococci</taxon>
        <taxon>Deinococcales</taxon>
        <taxon>Deinococcaceae</taxon>
        <taxon>Deinococcus</taxon>
    </lineage>
</organism>
<gene>
    <name evidence="4" type="ORF">DC3_50430</name>
</gene>
<keyword evidence="5" id="KW-1185">Reference proteome</keyword>
<dbReference type="Pfam" id="PF01345">
    <property type="entry name" value="DUF11"/>
    <property type="match status" value="1"/>
</dbReference>
<evidence type="ECO:0000259" key="3">
    <source>
        <dbReference type="Pfam" id="PF01345"/>
    </source>
</evidence>
<comment type="caution">
    <text evidence="4">The sequence shown here is derived from an EMBL/GenBank/DDBJ whole genome shotgun (WGS) entry which is preliminary data.</text>
</comment>
<dbReference type="RefSeq" id="WP_146889916.1">
    <property type="nucleotide sequence ID" value="NZ_BJXB01000034.1"/>
</dbReference>
<proteinExistence type="predicted"/>
<dbReference type="NCBIfam" id="TIGR01451">
    <property type="entry name" value="B_ant_repeat"/>
    <property type="match status" value="1"/>
</dbReference>
<dbReference type="AlphaFoldDB" id="A0A511NA83"/>
<dbReference type="InterPro" id="IPR001434">
    <property type="entry name" value="OmcB-like_DUF11"/>
</dbReference>
<protein>
    <recommendedName>
        <fullName evidence="3">DUF11 domain-containing protein</fullName>
    </recommendedName>
</protein>
<keyword evidence="2" id="KW-0732">Signal</keyword>
<dbReference type="OrthoDB" id="52636at2"/>
<evidence type="ECO:0000256" key="2">
    <source>
        <dbReference type="SAM" id="SignalP"/>
    </source>
</evidence>